<organism evidence="1 2">
    <name type="scientific">Capsicum baccatum</name>
    <name type="common">Peruvian pepper</name>
    <dbReference type="NCBI Taxonomy" id="33114"/>
    <lineage>
        <taxon>Eukaryota</taxon>
        <taxon>Viridiplantae</taxon>
        <taxon>Streptophyta</taxon>
        <taxon>Embryophyta</taxon>
        <taxon>Tracheophyta</taxon>
        <taxon>Spermatophyta</taxon>
        <taxon>Magnoliopsida</taxon>
        <taxon>eudicotyledons</taxon>
        <taxon>Gunneridae</taxon>
        <taxon>Pentapetalae</taxon>
        <taxon>asterids</taxon>
        <taxon>lamiids</taxon>
        <taxon>Solanales</taxon>
        <taxon>Solanaceae</taxon>
        <taxon>Solanoideae</taxon>
        <taxon>Capsiceae</taxon>
        <taxon>Capsicum</taxon>
    </lineage>
</organism>
<evidence type="ECO:0000313" key="2">
    <source>
        <dbReference type="Proteomes" id="UP000224567"/>
    </source>
</evidence>
<comment type="caution">
    <text evidence="1">The sequence shown here is derived from an EMBL/GenBank/DDBJ whole genome shotgun (WGS) entry which is preliminary data.</text>
</comment>
<dbReference type="OrthoDB" id="1930729at2759"/>
<dbReference type="Proteomes" id="UP000224567">
    <property type="component" value="Unassembled WGS sequence"/>
</dbReference>
<reference evidence="1 2" key="1">
    <citation type="journal article" date="2017" name="Genome Biol.">
        <title>New reference genome sequences of hot pepper reveal the massive evolution of plant disease-resistance genes by retroduplication.</title>
        <authorList>
            <person name="Kim S."/>
            <person name="Park J."/>
            <person name="Yeom S.I."/>
            <person name="Kim Y.M."/>
            <person name="Seo E."/>
            <person name="Kim K.T."/>
            <person name="Kim M.S."/>
            <person name="Lee J.M."/>
            <person name="Cheong K."/>
            <person name="Shin H.S."/>
            <person name="Kim S.B."/>
            <person name="Han K."/>
            <person name="Lee J."/>
            <person name="Park M."/>
            <person name="Lee H.A."/>
            <person name="Lee H.Y."/>
            <person name="Lee Y."/>
            <person name="Oh S."/>
            <person name="Lee J.H."/>
            <person name="Choi E."/>
            <person name="Choi E."/>
            <person name="Lee S.E."/>
            <person name="Jeon J."/>
            <person name="Kim H."/>
            <person name="Choi G."/>
            <person name="Song H."/>
            <person name="Lee J."/>
            <person name="Lee S.C."/>
            <person name="Kwon J.K."/>
            <person name="Lee H.Y."/>
            <person name="Koo N."/>
            <person name="Hong Y."/>
            <person name="Kim R.W."/>
            <person name="Kang W.H."/>
            <person name="Huh J.H."/>
            <person name="Kang B.C."/>
            <person name="Yang T.J."/>
            <person name="Lee Y.H."/>
            <person name="Bennetzen J.L."/>
            <person name="Choi D."/>
        </authorList>
    </citation>
    <scope>NUCLEOTIDE SEQUENCE [LARGE SCALE GENOMIC DNA]</scope>
    <source>
        <strain evidence="2">cv. PBC81</strain>
    </source>
</reference>
<sequence length="255" mass="29386">MAPKRKETELSSSEGTNAIARLHPPLYELALQALSQSGAEDNEHGEKKCLKRDDPNANIPSIEELVKTFSIDCYPMRMQCDGATDLMGDFVAQAFEVIPYLRQQVNYQEKVFCPRILRWLSVKTDKNTKFLDIFNPPNEAVDIIVEATAEEHNIIVDNPSTTSKEEKKVEPISSGEWKNYPFEGFNILDKALKKLTQWINRYSEWIVDGLLKHHASRKQNDKHYKVNESSLGFDMFDFVIAYLGMKNWFYLMSQP</sequence>
<evidence type="ECO:0000313" key="1">
    <source>
        <dbReference type="EMBL" id="PHT34681.1"/>
    </source>
</evidence>
<protein>
    <submittedName>
        <fullName evidence="1">Uncharacterized protein</fullName>
    </submittedName>
</protein>
<gene>
    <name evidence="1" type="ORF">CQW23_26481</name>
</gene>
<dbReference type="AlphaFoldDB" id="A0A2G2VNZ0"/>
<accession>A0A2G2VNZ0</accession>
<keyword evidence="2" id="KW-1185">Reference proteome</keyword>
<name>A0A2G2VNZ0_CAPBA</name>
<reference evidence="2" key="2">
    <citation type="journal article" date="2017" name="J. Anim. Genet.">
        <title>Multiple reference genome sequences of hot pepper reveal the massive evolution of plant disease resistance genes by retroduplication.</title>
        <authorList>
            <person name="Kim S."/>
            <person name="Park J."/>
            <person name="Yeom S.-I."/>
            <person name="Kim Y.-M."/>
            <person name="Seo E."/>
            <person name="Kim K.-T."/>
            <person name="Kim M.-S."/>
            <person name="Lee J.M."/>
            <person name="Cheong K."/>
            <person name="Shin H.-S."/>
            <person name="Kim S.-B."/>
            <person name="Han K."/>
            <person name="Lee J."/>
            <person name="Park M."/>
            <person name="Lee H.-A."/>
            <person name="Lee H.-Y."/>
            <person name="Lee Y."/>
            <person name="Oh S."/>
            <person name="Lee J.H."/>
            <person name="Choi E."/>
            <person name="Choi E."/>
            <person name="Lee S.E."/>
            <person name="Jeon J."/>
            <person name="Kim H."/>
            <person name="Choi G."/>
            <person name="Song H."/>
            <person name="Lee J."/>
            <person name="Lee S.-C."/>
            <person name="Kwon J.-K."/>
            <person name="Lee H.-Y."/>
            <person name="Koo N."/>
            <person name="Hong Y."/>
            <person name="Kim R.W."/>
            <person name="Kang W.-H."/>
            <person name="Huh J.H."/>
            <person name="Kang B.-C."/>
            <person name="Yang T.-J."/>
            <person name="Lee Y.-H."/>
            <person name="Bennetzen J.L."/>
            <person name="Choi D."/>
        </authorList>
    </citation>
    <scope>NUCLEOTIDE SEQUENCE [LARGE SCALE GENOMIC DNA]</scope>
    <source>
        <strain evidence="2">cv. PBC81</strain>
    </source>
</reference>
<proteinExistence type="predicted"/>
<dbReference type="EMBL" id="MLFT02000011">
    <property type="protein sequence ID" value="PHT34681.1"/>
    <property type="molecule type" value="Genomic_DNA"/>
</dbReference>